<reference evidence="2" key="1">
    <citation type="journal article" date="2014" name="Genome Announc.">
        <title>Draft genome sequence of Rhodosporidium toruloides CECT1137, an oleaginous yeast of biotechnological interest.</title>
        <authorList>
            <person name="Morin N."/>
            <person name="Calcas X."/>
            <person name="Devillers H."/>
            <person name="Durrens P."/>
            <person name="Sherman D.J."/>
            <person name="Nicaud J.-M."/>
            <person name="Neuveglise C."/>
        </authorList>
    </citation>
    <scope>NUCLEOTIDE SEQUENCE</scope>
    <source>
        <strain evidence="2">CECT1137</strain>
    </source>
</reference>
<proteinExistence type="predicted"/>
<evidence type="ECO:0000313" key="2">
    <source>
        <dbReference type="EMBL" id="CDR40983.1"/>
    </source>
</evidence>
<accession>A0A061AV15</accession>
<name>A0A061AV15_RHOTO</name>
<organism evidence="2">
    <name type="scientific">Rhodotorula toruloides</name>
    <name type="common">Yeast</name>
    <name type="synonym">Rhodosporidium toruloides</name>
    <dbReference type="NCBI Taxonomy" id="5286"/>
    <lineage>
        <taxon>Eukaryota</taxon>
        <taxon>Fungi</taxon>
        <taxon>Dikarya</taxon>
        <taxon>Basidiomycota</taxon>
        <taxon>Pucciniomycotina</taxon>
        <taxon>Microbotryomycetes</taxon>
        <taxon>Sporidiobolales</taxon>
        <taxon>Sporidiobolaceae</taxon>
        <taxon>Rhodotorula</taxon>
    </lineage>
</organism>
<protein>
    <submittedName>
        <fullName evidence="2">RHTO0S05e10308g1_1</fullName>
    </submittedName>
</protein>
<sequence length="203" mass="21745">MQAAPRLARNALRQAPRAAPSSHQSSPTATFCVASTLPRSSFASYPTPAAHLSFPTSHVRGFASSARSEAKEPPSNPFDGPQMLEHAPLFERIKEVPEVLDAIEKLARLTHEKTGVDLAGGHKPSMSMMLQLARDPELRDAAQHLMTTLRAAGVEFNPAEAFKALSMMGGEGFDSLKGKGLDAYHDKVRKGDGEGEGEGKGKK</sequence>
<evidence type="ECO:0000256" key="1">
    <source>
        <dbReference type="SAM" id="MobiDB-lite"/>
    </source>
</evidence>
<feature type="region of interest" description="Disordered" evidence="1">
    <location>
        <begin position="63"/>
        <end position="83"/>
    </location>
</feature>
<dbReference type="EMBL" id="LK052940">
    <property type="protein sequence ID" value="CDR40983.1"/>
    <property type="molecule type" value="Genomic_DNA"/>
</dbReference>
<dbReference type="OrthoDB" id="10008801at2759"/>
<dbReference type="AlphaFoldDB" id="A0A061AV15"/>
<feature type="region of interest" description="Disordered" evidence="1">
    <location>
        <begin position="1"/>
        <end position="29"/>
    </location>
</feature>
<gene>
    <name evidence="2" type="ORF">RHTO0S_05e10308g</name>
</gene>